<dbReference type="Proteomes" id="UP000272781">
    <property type="component" value="Unassembled WGS sequence"/>
</dbReference>
<dbReference type="PANTHER" id="PTHR30580:SF0">
    <property type="entry name" value="PRIMOSOMAL PROTEIN N"/>
    <property type="match status" value="1"/>
</dbReference>
<dbReference type="InterPro" id="IPR042115">
    <property type="entry name" value="PriA_3primeBD_sf"/>
</dbReference>
<proteinExistence type="inferred from homology"/>
<dbReference type="Pfam" id="PF17764">
    <property type="entry name" value="PriA_3primeBD"/>
    <property type="match status" value="1"/>
</dbReference>
<dbReference type="InterPro" id="IPR014001">
    <property type="entry name" value="Helicase_ATP-bd"/>
</dbReference>
<feature type="binding site" evidence="12">
    <location>
        <position position="360"/>
    </location>
    <ligand>
        <name>Zn(2+)</name>
        <dbReference type="ChEBI" id="CHEBI:29105"/>
        <label>2</label>
    </ligand>
</feature>
<dbReference type="Pfam" id="PF00271">
    <property type="entry name" value="Helicase_C"/>
    <property type="match status" value="1"/>
</dbReference>
<dbReference type="GO" id="GO:0016787">
    <property type="term" value="F:hydrolase activity"/>
    <property type="evidence" value="ECO:0007669"/>
    <property type="project" value="UniProtKB-KW"/>
</dbReference>
<dbReference type="GO" id="GO:0008270">
    <property type="term" value="F:zinc ion binding"/>
    <property type="evidence" value="ECO:0007669"/>
    <property type="project" value="UniProtKB-UniRule"/>
</dbReference>
<comment type="catalytic activity">
    <reaction evidence="12">
        <text>Couples ATP hydrolysis with the unwinding of duplex DNA by translocating in the 3'-5' direction.</text>
        <dbReference type="EC" id="5.6.2.4"/>
    </reaction>
</comment>
<organism evidence="15 16">
    <name type="scientific">Caminibacter pacificus</name>
    <dbReference type="NCBI Taxonomy" id="1424653"/>
    <lineage>
        <taxon>Bacteria</taxon>
        <taxon>Pseudomonadati</taxon>
        <taxon>Campylobacterota</taxon>
        <taxon>Epsilonproteobacteria</taxon>
        <taxon>Nautiliales</taxon>
        <taxon>Nautiliaceae</taxon>
        <taxon>Caminibacter</taxon>
    </lineage>
</organism>
<evidence type="ECO:0000259" key="14">
    <source>
        <dbReference type="PROSITE" id="PS51194"/>
    </source>
</evidence>
<feature type="binding site" evidence="12">
    <location>
        <position position="330"/>
    </location>
    <ligand>
        <name>Zn(2+)</name>
        <dbReference type="ChEBI" id="CHEBI:29105"/>
        <label>1</label>
    </ligand>
</feature>
<reference evidence="15 16" key="1">
    <citation type="submission" date="2018-11" db="EMBL/GenBank/DDBJ databases">
        <title>Genomic Encyclopedia of Type Strains, Phase IV (KMG-IV): sequencing the most valuable type-strain genomes for metagenomic binning, comparative biology and taxonomic classification.</title>
        <authorList>
            <person name="Goeker M."/>
        </authorList>
    </citation>
    <scope>NUCLEOTIDE SEQUENCE [LARGE SCALE GENOMIC DNA]</scope>
    <source>
        <strain evidence="15 16">DSM 27783</strain>
    </source>
</reference>
<dbReference type="FunFam" id="3.40.50.300:FF:000489">
    <property type="entry name" value="Primosome assembly protein PriA"/>
    <property type="match status" value="1"/>
</dbReference>
<dbReference type="GO" id="GO:1990077">
    <property type="term" value="C:primosome complex"/>
    <property type="evidence" value="ECO:0007669"/>
    <property type="project" value="UniProtKB-UniRule"/>
</dbReference>
<dbReference type="GO" id="GO:0006270">
    <property type="term" value="P:DNA replication initiation"/>
    <property type="evidence" value="ECO:0007669"/>
    <property type="project" value="TreeGrafter"/>
</dbReference>
<keyword evidence="10 12" id="KW-0413">Isomerase</keyword>
<feature type="domain" description="Helicase ATP-binding" evidence="13">
    <location>
        <begin position="119"/>
        <end position="285"/>
    </location>
</feature>
<keyword evidence="8 12" id="KW-0067">ATP-binding</keyword>
<protein>
    <recommendedName>
        <fullName evidence="12">Replication restart protein PriA</fullName>
    </recommendedName>
    <alternativeName>
        <fullName evidence="12">ATP-dependent DNA helicase PriA</fullName>
        <ecNumber evidence="12">5.6.2.4</ecNumber>
    </alternativeName>
    <alternativeName>
        <fullName evidence="12">DNA 3'-5' helicase PriA</fullName>
    </alternativeName>
</protein>
<dbReference type="HAMAP" id="MF_00983">
    <property type="entry name" value="PriA"/>
    <property type="match status" value="1"/>
</dbReference>
<sequence>MMRYYEIALLNTPNTFTYRSKNRYKKGDVVVVPLKNREVQGVVLKEVEKPEFECKDIISKIYEFDEKYMKIIEFISFYYFSSIGEAAGLFYLPPKLPKKEAFQSVKTQIVLTPKQQEAYDFLEKNEVSILFGDTGSGKTEIYIKLIEKTINENKEALFLLPEIAITSQMEKRLKKHFGENVAIWHSKVTKKTKEKILNELAEGKIKVVAGARSALFLPYNDLGLIIVDEEHDDSYKSESTPKYNAKDLAVLFGKTLNAKVVLGSATPLVSDLYKFPHFRLKGTYFNTTKKRYFTEHFDGFILSKIEEKLKQKKQTIIFVPTRAHFKYMICKNCGEAVKCKYCDVAMSIHKDKLALKCHYCNFTSPIPNVCPSCGSEEFLNERKGTSEIVEELKELFPDAVIEKFDRDIVTSKSRIDKLLKRFANKEIDILVGTQMLAKGHDYPDVALSIVLDIDFLLNSADYKARERAFALARQVEGRAGRKEDGEVIIQTLNPEFFDRSYEEFYKEEIEFRKDLGYPPFVRMCKVEFSDKKLEIAKENMMRFVNCIGEKEELMGYGEAPIFKLQNRYRFQVLFKGKNLHKIIYPCIDLKVAKADMDPVSFI</sequence>
<evidence type="ECO:0000259" key="13">
    <source>
        <dbReference type="PROSITE" id="PS51192"/>
    </source>
</evidence>
<keyword evidence="6 12" id="KW-0347">Helicase</keyword>
<dbReference type="Pfam" id="PF18074">
    <property type="entry name" value="PriA_C"/>
    <property type="match status" value="1"/>
</dbReference>
<dbReference type="InterPro" id="IPR040498">
    <property type="entry name" value="PriA_CRR"/>
</dbReference>
<evidence type="ECO:0000256" key="1">
    <source>
        <dbReference type="ARBA" id="ARBA00022515"/>
    </source>
</evidence>
<comment type="cofactor">
    <cofactor evidence="12">
        <name>Zn(2+)</name>
        <dbReference type="ChEBI" id="CHEBI:29105"/>
    </cofactor>
    <text evidence="12">Binds 2 zinc ions per subunit.</text>
</comment>
<comment type="caution">
    <text evidence="15">The sequence shown here is derived from an EMBL/GenBank/DDBJ whole genome shotgun (WGS) entry which is preliminary data.</text>
</comment>
<evidence type="ECO:0000313" key="16">
    <source>
        <dbReference type="Proteomes" id="UP000272781"/>
    </source>
</evidence>
<dbReference type="InterPro" id="IPR041236">
    <property type="entry name" value="PriA_C"/>
</dbReference>
<comment type="subunit">
    <text evidence="12">Component of the replication restart primosome.</text>
</comment>
<name>A0AAJ4RCP2_9BACT</name>
<evidence type="ECO:0000313" key="15">
    <source>
        <dbReference type="EMBL" id="ROR39848.1"/>
    </source>
</evidence>
<evidence type="ECO:0000256" key="6">
    <source>
        <dbReference type="ARBA" id="ARBA00022806"/>
    </source>
</evidence>
<keyword evidence="9 12" id="KW-0238">DNA-binding</keyword>
<gene>
    <name evidence="12" type="primary">priA</name>
    <name evidence="15" type="ORF">EDC58_0824</name>
</gene>
<dbReference type="GO" id="GO:0003677">
    <property type="term" value="F:DNA binding"/>
    <property type="evidence" value="ECO:0007669"/>
    <property type="project" value="UniProtKB-UniRule"/>
</dbReference>
<evidence type="ECO:0000256" key="8">
    <source>
        <dbReference type="ARBA" id="ARBA00022840"/>
    </source>
</evidence>
<evidence type="ECO:0000256" key="12">
    <source>
        <dbReference type="HAMAP-Rule" id="MF_00983"/>
    </source>
</evidence>
<dbReference type="Pfam" id="PF18319">
    <property type="entry name" value="Zn_ribbon_PriA"/>
    <property type="match status" value="1"/>
</dbReference>
<feature type="binding site" evidence="12">
    <location>
        <position position="373"/>
    </location>
    <ligand>
        <name>Zn(2+)</name>
        <dbReference type="ChEBI" id="CHEBI:29105"/>
        <label>1</label>
    </ligand>
</feature>
<dbReference type="Gene3D" id="3.40.1440.60">
    <property type="entry name" value="PriA, 3(prime) DNA-binding domain"/>
    <property type="match status" value="1"/>
</dbReference>
<dbReference type="EC" id="5.6.2.4" evidence="12"/>
<dbReference type="Pfam" id="PF00270">
    <property type="entry name" value="DEAD"/>
    <property type="match status" value="1"/>
</dbReference>
<evidence type="ECO:0000256" key="5">
    <source>
        <dbReference type="ARBA" id="ARBA00022801"/>
    </source>
</evidence>
<feature type="binding site" evidence="12">
    <location>
        <position position="339"/>
    </location>
    <ligand>
        <name>Zn(2+)</name>
        <dbReference type="ChEBI" id="CHEBI:29105"/>
        <label>2</label>
    </ligand>
</feature>
<keyword evidence="7 12" id="KW-0862">Zinc</keyword>
<feature type="binding site" evidence="12">
    <location>
        <position position="357"/>
    </location>
    <ligand>
        <name>Zn(2+)</name>
        <dbReference type="ChEBI" id="CHEBI:29105"/>
        <label>2</label>
    </ligand>
</feature>
<dbReference type="PROSITE" id="PS51194">
    <property type="entry name" value="HELICASE_CTER"/>
    <property type="match status" value="1"/>
</dbReference>
<feature type="binding site" evidence="12">
    <location>
        <position position="333"/>
    </location>
    <ligand>
        <name>Zn(2+)</name>
        <dbReference type="ChEBI" id="CHEBI:29105"/>
        <label>1</label>
    </ligand>
</feature>
<dbReference type="NCBIfam" id="NF004069">
    <property type="entry name" value="PRK05580.2-1"/>
    <property type="match status" value="1"/>
</dbReference>
<evidence type="ECO:0000256" key="11">
    <source>
        <dbReference type="ARBA" id="ARBA00048988"/>
    </source>
</evidence>
<dbReference type="InterPro" id="IPR041222">
    <property type="entry name" value="PriA_3primeBD"/>
</dbReference>
<dbReference type="Gene3D" id="3.40.50.300">
    <property type="entry name" value="P-loop containing nucleotide triphosphate hydrolases"/>
    <property type="match status" value="2"/>
</dbReference>
<dbReference type="NCBIfam" id="TIGR00595">
    <property type="entry name" value="priA"/>
    <property type="match status" value="1"/>
</dbReference>
<comment type="similarity">
    <text evidence="12">Belongs to the helicase family. PriA subfamily.</text>
</comment>
<dbReference type="InterPro" id="IPR011545">
    <property type="entry name" value="DEAD/DEAH_box_helicase_dom"/>
</dbReference>
<dbReference type="PROSITE" id="PS51192">
    <property type="entry name" value="HELICASE_ATP_BIND_1"/>
    <property type="match status" value="1"/>
</dbReference>
<evidence type="ECO:0000256" key="10">
    <source>
        <dbReference type="ARBA" id="ARBA00023235"/>
    </source>
</evidence>
<dbReference type="GO" id="GO:0006310">
    <property type="term" value="P:DNA recombination"/>
    <property type="evidence" value="ECO:0007669"/>
    <property type="project" value="InterPro"/>
</dbReference>
<feature type="domain" description="Helicase C-terminal" evidence="14">
    <location>
        <begin position="361"/>
        <end position="541"/>
    </location>
</feature>
<dbReference type="GO" id="GO:0006302">
    <property type="term" value="P:double-strand break repair"/>
    <property type="evidence" value="ECO:0007669"/>
    <property type="project" value="InterPro"/>
</dbReference>
<dbReference type="InterPro" id="IPR001650">
    <property type="entry name" value="Helicase_C-like"/>
</dbReference>
<accession>A0AAJ4RCP2</accession>
<keyword evidence="1 12" id="KW-0639">Primosome</keyword>
<feature type="binding site" evidence="12">
    <location>
        <position position="370"/>
    </location>
    <ligand>
        <name>Zn(2+)</name>
        <dbReference type="ChEBI" id="CHEBI:29105"/>
        <label>1</label>
    </ligand>
</feature>
<dbReference type="GO" id="GO:0005524">
    <property type="term" value="F:ATP binding"/>
    <property type="evidence" value="ECO:0007669"/>
    <property type="project" value="UniProtKB-UniRule"/>
</dbReference>
<keyword evidence="3 12" id="KW-0479">Metal-binding</keyword>
<keyword evidence="2 12" id="KW-0235">DNA replication</keyword>
<dbReference type="GO" id="GO:0043138">
    <property type="term" value="F:3'-5' DNA helicase activity"/>
    <property type="evidence" value="ECO:0007669"/>
    <property type="project" value="UniProtKB-EC"/>
</dbReference>
<dbReference type="InterPro" id="IPR027417">
    <property type="entry name" value="P-loop_NTPase"/>
</dbReference>
<evidence type="ECO:0000256" key="3">
    <source>
        <dbReference type="ARBA" id="ARBA00022723"/>
    </source>
</evidence>
<dbReference type="EMBL" id="RJVK01000002">
    <property type="protein sequence ID" value="ROR39848.1"/>
    <property type="molecule type" value="Genomic_DNA"/>
</dbReference>
<dbReference type="GO" id="GO:0006269">
    <property type="term" value="P:DNA replication, synthesis of primer"/>
    <property type="evidence" value="ECO:0007669"/>
    <property type="project" value="UniProtKB-KW"/>
</dbReference>
<evidence type="ECO:0000256" key="4">
    <source>
        <dbReference type="ARBA" id="ARBA00022741"/>
    </source>
</evidence>
<feature type="binding site" evidence="12">
    <location>
        <position position="342"/>
    </location>
    <ligand>
        <name>Zn(2+)</name>
        <dbReference type="ChEBI" id="CHEBI:29105"/>
        <label>2</label>
    </ligand>
</feature>
<evidence type="ECO:0000256" key="2">
    <source>
        <dbReference type="ARBA" id="ARBA00022705"/>
    </source>
</evidence>
<keyword evidence="5 12" id="KW-0378">Hydrolase</keyword>
<evidence type="ECO:0000256" key="7">
    <source>
        <dbReference type="ARBA" id="ARBA00022833"/>
    </source>
</evidence>
<comment type="catalytic activity">
    <reaction evidence="11 12">
        <text>ATP + H2O = ADP + phosphate + H(+)</text>
        <dbReference type="Rhea" id="RHEA:13065"/>
        <dbReference type="ChEBI" id="CHEBI:15377"/>
        <dbReference type="ChEBI" id="CHEBI:15378"/>
        <dbReference type="ChEBI" id="CHEBI:30616"/>
        <dbReference type="ChEBI" id="CHEBI:43474"/>
        <dbReference type="ChEBI" id="CHEBI:456216"/>
        <dbReference type="EC" id="5.6.2.4"/>
    </reaction>
</comment>
<dbReference type="SMART" id="SM00490">
    <property type="entry name" value="HELICc"/>
    <property type="match status" value="1"/>
</dbReference>
<dbReference type="InterPro" id="IPR005259">
    <property type="entry name" value="PriA"/>
</dbReference>
<dbReference type="PANTHER" id="PTHR30580">
    <property type="entry name" value="PRIMOSOMAL PROTEIN N"/>
    <property type="match status" value="1"/>
</dbReference>
<evidence type="ECO:0000256" key="9">
    <source>
        <dbReference type="ARBA" id="ARBA00023125"/>
    </source>
</evidence>
<dbReference type="SUPFAM" id="SSF52540">
    <property type="entry name" value="P-loop containing nucleoside triphosphate hydrolases"/>
    <property type="match status" value="2"/>
</dbReference>
<keyword evidence="4 12" id="KW-0547">Nucleotide-binding</keyword>
<comment type="function">
    <text evidence="12">Initiates the restart of stalled replication forks, which reloads the replicative helicase on sites other than the origin of replication. Recognizes and binds to abandoned replication forks and remodels them to uncover a helicase loading site. Promotes assembly of the primosome at these replication forks.</text>
</comment>
<dbReference type="AlphaFoldDB" id="A0AAJ4RCP2"/>
<dbReference type="SMART" id="SM00487">
    <property type="entry name" value="DEXDc"/>
    <property type="match status" value="1"/>
</dbReference>